<accession>A0A1Y2J547</accession>
<dbReference type="OrthoDB" id="2748701at2759"/>
<dbReference type="AlphaFoldDB" id="A0A1Y2J547"/>
<organism evidence="2 3">
    <name type="scientific">Trametes coccinea (strain BRFM310)</name>
    <name type="common">Pycnoporus coccineus</name>
    <dbReference type="NCBI Taxonomy" id="1353009"/>
    <lineage>
        <taxon>Eukaryota</taxon>
        <taxon>Fungi</taxon>
        <taxon>Dikarya</taxon>
        <taxon>Basidiomycota</taxon>
        <taxon>Agaricomycotina</taxon>
        <taxon>Agaricomycetes</taxon>
        <taxon>Polyporales</taxon>
        <taxon>Polyporaceae</taxon>
        <taxon>Trametes</taxon>
    </lineage>
</organism>
<keyword evidence="3" id="KW-1185">Reference proteome</keyword>
<dbReference type="EMBL" id="KZ084088">
    <property type="protein sequence ID" value="OSD07322.1"/>
    <property type="molecule type" value="Genomic_DNA"/>
</dbReference>
<evidence type="ECO:0000313" key="3">
    <source>
        <dbReference type="Proteomes" id="UP000193067"/>
    </source>
</evidence>
<feature type="region of interest" description="Disordered" evidence="1">
    <location>
        <begin position="155"/>
        <end position="193"/>
    </location>
</feature>
<protein>
    <recommendedName>
        <fullName evidence="4">F-box domain-containing protein</fullName>
    </recommendedName>
</protein>
<evidence type="ECO:0008006" key="4">
    <source>
        <dbReference type="Google" id="ProtNLM"/>
    </source>
</evidence>
<dbReference type="Proteomes" id="UP000193067">
    <property type="component" value="Unassembled WGS sequence"/>
</dbReference>
<reference evidence="2 3" key="1">
    <citation type="journal article" date="2015" name="Biotechnol. Biofuels">
        <title>Enhanced degradation of softwood versus hardwood by the white-rot fungus Pycnoporus coccineus.</title>
        <authorList>
            <person name="Couturier M."/>
            <person name="Navarro D."/>
            <person name="Chevret D."/>
            <person name="Henrissat B."/>
            <person name="Piumi F."/>
            <person name="Ruiz-Duenas F.J."/>
            <person name="Martinez A.T."/>
            <person name="Grigoriev I.V."/>
            <person name="Riley R."/>
            <person name="Lipzen A."/>
            <person name="Berrin J.G."/>
            <person name="Master E.R."/>
            <person name="Rosso M.N."/>
        </authorList>
    </citation>
    <scope>NUCLEOTIDE SEQUENCE [LARGE SCALE GENOMIC DNA]</scope>
    <source>
        <strain evidence="2 3">BRFM310</strain>
    </source>
</reference>
<evidence type="ECO:0000256" key="1">
    <source>
        <dbReference type="SAM" id="MobiDB-lite"/>
    </source>
</evidence>
<proteinExistence type="predicted"/>
<name>A0A1Y2J547_TRAC3</name>
<gene>
    <name evidence="2" type="ORF">PYCCODRAFT_593782</name>
</gene>
<sequence length="467" mass="52015">MDACPPELQILIFSFACTDDGSTGRSLSLVSRTFQRLSYEFQWHSLAIRGHSQAVAFARMIYSQEPIPGLPRRPIHHLFISTRPVALACDHIHLDMPPTWIGVLRGILRHAAPTLKTLAVICFEAPLDSAAIISQALRLHYPCLTELTIRGRCTSRQLSQPVSPSPERDEEGPDPVESRSDTDSAGEEVTSSTWPSIPTLRRLHLAAAFQGFSHGTHPEHILINELAPSLTHLRFSVLDLWGSKRIAEILHGECADLGIADPLLEVSPSPPRLSSIPPSSSNTAQLANSGGTHVSIPIIRFPRLTFPIAGRSRLELRPPTPHKASRVTWHRLIPINGLLQLFAFQPAPTELFDFYCSCCMDVRGDGDVMRVFEALARSADERFLYIPCHKKSGYDFDDAQTDWLERIVGCSGCWAERRRDEGREIAAEAVESLPDEEQTFDGRAHGKGRHSSRLKAAVKRIRRASFW</sequence>
<evidence type="ECO:0000313" key="2">
    <source>
        <dbReference type="EMBL" id="OSD07322.1"/>
    </source>
</evidence>